<gene>
    <name evidence="1" type="ORF">H9K75_01495</name>
</gene>
<dbReference type="EMBL" id="CP060783">
    <property type="protein sequence ID" value="QNP48905.1"/>
    <property type="molecule type" value="Genomic_DNA"/>
</dbReference>
<name>A0A7H0GKT9_9BURK</name>
<dbReference type="RefSeq" id="WP_187724497.1">
    <property type="nucleotide sequence ID" value="NZ_CP060783.1"/>
</dbReference>
<sequence>MSHNNLQSAFKLISDYKRGKLEPDSDISDEQISLLDLLCVDLLPDEKFSLTELGVLVEKIAQADTRWNRECQFTINEFYALKEAGKIAEAHQIRCAFVKACPSSWYREIVENI</sequence>
<evidence type="ECO:0000313" key="1">
    <source>
        <dbReference type="EMBL" id="QNP48905.1"/>
    </source>
</evidence>
<reference evidence="1 2" key="1">
    <citation type="submission" date="2020-08" db="EMBL/GenBank/DDBJ databases">
        <title>Genome sequence of Diaphorobacter aerolatus KACC 16536T.</title>
        <authorList>
            <person name="Hyun D.-W."/>
            <person name="Bae J.-W."/>
        </authorList>
    </citation>
    <scope>NUCLEOTIDE SEQUENCE [LARGE SCALE GENOMIC DNA]</scope>
    <source>
        <strain evidence="1 2">KACC 16536</strain>
    </source>
</reference>
<keyword evidence="2" id="KW-1185">Reference proteome</keyword>
<proteinExistence type="predicted"/>
<dbReference type="AlphaFoldDB" id="A0A7H0GKT9"/>
<evidence type="ECO:0000313" key="2">
    <source>
        <dbReference type="Proteomes" id="UP000516028"/>
    </source>
</evidence>
<protein>
    <submittedName>
        <fullName evidence="1">Uncharacterized protein</fullName>
    </submittedName>
</protein>
<organism evidence="1 2">
    <name type="scientific">Diaphorobacter aerolatus</name>
    <dbReference type="NCBI Taxonomy" id="1288495"/>
    <lineage>
        <taxon>Bacteria</taxon>
        <taxon>Pseudomonadati</taxon>
        <taxon>Pseudomonadota</taxon>
        <taxon>Betaproteobacteria</taxon>
        <taxon>Burkholderiales</taxon>
        <taxon>Comamonadaceae</taxon>
        <taxon>Diaphorobacter</taxon>
    </lineage>
</organism>
<dbReference type="KEGG" id="daer:H9K75_01495"/>
<dbReference type="Proteomes" id="UP000516028">
    <property type="component" value="Chromosome"/>
</dbReference>
<accession>A0A7H0GKT9</accession>